<feature type="domain" description="CKK" evidence="2">
    <location>
        <begin position="121"/>
        <end position="257"/>
    </location>
</feature>
<protein>
    <recommendedName>
        <fullName evidence="2">CKK domain-containing protein</fullName>
    </recommendedName>
</protein>
<dbReference type="AlphaFoldDB" id="A0A7S3Y450"/>
<dbReference type="InterPro" id="IPR032940">
    <property type="entry name" value="CAMSAP"/>
</dbReference>
<organism evidence="3">
    <name type="scientific">Heterosigma akashiwo</name>
    <name type="common">Chromophytic alga</name>
    <name type="synonym">Heterosigma carterae</name>
    <dbReference type="NCBI Taxonomy" id="2829"/>
    <lineage>
        <taxon>Eukaryota</taxon>
        <taxon>Sar</taxon>
        <taxon>Stramenopiles</taxon>
        <taxon>Ochrophyta</taxon>
        <taxon>Raphidophyceae</taxon>
        <taxon>Chattonellales</taxon>
        <taxon>Chattonellaceae</taxon>
        <taxon>Heterosigma</taxon>
    </lineage>
</organism>
<feature type="region of interest" description="Disordered" evidence="1">
    <location>
        <begin position="20"/>
        <end position="122"/>
    </location>
</feature>
<dbReference type="Pfam" id="PF08683">
    <property type="entry name" value="CAMSAP_CKK"/>
    <property type="match status" value="1"/>
</dbReference>
<dbReference type="SMART" id="SM01051">
    <property type="entry name" value="CAMSAP_CKK"/>
    <property type="match status" value="1"/>
</dbReference>
<reference evidence="3" key="1">
    <citation type="submission" date="2021-01" db="EMBL/GenBank/DDBJ databases">
        <authorList>
            <person name="Corre E."/>
            <person name="Pelletier E."/>
            <person name="Niang G."/>
            <person name="Scheremetjew M."/>
            <person name="Finn R."/>
            <person name="Kale V."/>
            <person name="Holt S."/>
            <person name="Cochrane G."/>
            <person name="Meng A."/>
            <person name="Brown T."/>
            <person name="Cohen L."/>
        </authorList>
    </citation>
    <scope>NUCLEOTIDE SEQUENCE</scope>
    <source>
        <strain evidence="3">CCMP3107</strain>
    </source>
</reference>
<dbReference type="InterPro" id="IPR011033">
    <property type="entry name" value="PRC_barrel-like_sf"/>
</dbReference>
<sequence>MEISLGGLAGKDETIKRAQKYNAMMEKAQRQRENNNKATGAMPEKKTPAATRPSSAASRGRRGRPAAGADGPGTPSTRFHHQQDPAPPGSASTVSTAGGGVGPRPNKARSRSAQRARMGDKQHMKVFGKGSSNRKLVKNALQQVCLAGYHNTEKKNEALSALDSCQSSHFLILLNQNKTLAFKGLYSLDLEEGKAEKLFGLGPSLLDSGYEGLTFYKYNSAGKEFREISTKDFTVTTDAVSLQGQILFRKNGSSAPSSKLY</sequence>
<feature type="compositionally biased region" description="Low complexity" evidence="1">
    <location>
        <begin position="48"/>
        <end position="58"/>
    </location>
</feature>
<dbReference type="InterPro" id="IPR038209">
    <property type="entry name" value="CKK_dom_sf"/>
</dbReference>
<proteinExistence type="predicted"/>
<dbReference type="SUPFAM" id="SSF50346">
    <property type="entry name" value="PRC-barrel domain"/>
    <property type="match status" value="1"/>
</dbReference>
<dbReference type="EMBL" id="HBIU01042250">
    <property type="protein sequence ID" value="CAE0640332.1"/>
    <property type="molecule type" value="Transcribed_RNA"/>
</dbReference>
<dbReference type="InterPro" id="IPR014797">
    <property type="entry name" value="CKK_CAMSAP"/>
</dbReference>
<accession>A0A7S3Y450</accession>
<dbReference type="PANTHER" id="PTHR21595:SF0">
    <property type="entry name" value="PATRONIN"/>
    <property type="match status" value="1"/>
</dbReference>
<dbReference type="PROSITE" id="PS51508">
    <property type="entry name" value="CKK"/>
    <property type="match status" value="1"/>
</dbReference>
<dbReference type="GO" id="GO:0008017">
    <property type="term" value="F:microtubule binding"/>
    <property type="evidence" value="ECO:0007669"/>
    <property type="project" value="InterPro"/>
</dbReference>
<dbReference type="GO" id="GO:0005516">
    <property type="term" value="F:calmodulin binding"/>
    <property type="evidence" value="ECO:0007669"/>
    <property type="project" value="InterPro"/>
</dbReference>
<dbReference type="Gene3D" id="3.10.20.360">
    <property type="entry name" value="CKK domain"/>
    <property type="match status" value="1"/>
</dbReference>
<dbReference type="PANTHER" id="PTHR21595">
    <property type="entry name" value="PATRONIN"/>
    <property type="match status" value="1"/>
</dbReference>
<feature type="compositionally biased region" description="Low complexity" evidence="1">
    <location>
        <begin position="65"/>
        <end position="77"/>
    </location>
</feature>
<evidence type="ECO:0000256" key="1">
    <source>
        <dbReference type="SAM" id="MobiDB-lite"/>
    </source>
</evidence>
<gene>
    <name evidence="3" type="ORF">HAKA00212_LOCUS19151</name>
</gene>
<evidence type="ECO:0000259" key="2">
    <source>
        <dbReference type="PROSITE" id="PS51508"/>
    </source>
</evidence>
<evidence type="ECO:0000313" key="3">
    <source>
        <dbReference type="EMBL" id="CAE0640332.1"/>
    </source>
</evidence>
<name>A0A7S3Y450_HETAK</name>